<dbReference type="GO" id="GO:0043190">
    <property type="term" value="C:ATP-binding cassette (ABC) transporter complex"/>
    <property type="evidence" value="ECO:0007669"/>
    <property type="project" value="InterPro"/>
</dbReference>
<dbReference type="GO" id="GO:0015920">
    <property type="term" value="P:lipopolysaccharide transport"/>
    <property type="evidence" value="ECO:0007669"/>
    <property type="project" value="TreeGrafter"/>
</dbReference>
<keyword evidence="6 9" id="KW-0812">Transmembrane</keyword>
<dbReference type="PANTHER" id="PTHR33529">
    <property type="entry name" value="SLR0882 PROTEIN-RELATED"/>
    <property type="match status" value="1"/>
</dbReference>
<keyword evidence="4" id="KW-1003">Cell membrane</keyword>
<comment type="subcellular location">
    <subcellularLocation>
        <location evidence="1">Cell inner membrane</location>
        <topology evidence="1">Multi-pass membrane protein</topology>
    </subcellularLocation>
</comment>
<evidence type="ECO:0000256" key="2">
    <source>
        <dbReference type="ARBA" id="ARBA00014213"/>
    </source>
</evidence>
<sequence length="363" mass="40622">MIFQRAALREFAQNFATVFVALFAIMMTSQLIRLLGQAAGGRIVPESVVALLGFGALNYLPTLLSLTLFVAVLLSLSRSYRDSEMAIWFSSGLPLTAWIRPVMKFALPLVAAIAVLSLFLSPWAQNKSTEYRNRMDQRDDVSRVSPGAFKESSQADRVFFVEAVADNEGRDTGRVRNVFISSMQHGRLGVMAASEGHTEVSANGDRFLVLERGRRYESTPGMADYRVMEFDRYAVRTETRETRGVEQSPRHLPVWELVRQPSPANLGELLWRLGVPLAALNLALLAIPLSFVNPRAGRTNNLIFALLTFMAYSNLISISQAWVAQGKLSFGIGIWAVHAAMFATLLMMFSHRLAVFSWVRRWR</sequence>
<keyword evidence="3" id="KW-0813">Transport</keyword>
<dbReference type="Proteomes" id="UP001234916">
    <property type="component" value="Chromosome"/>
</dbReference>
<evidence type="ECO:0000256" key="8">
    <source>
        <dbReference type="ARBA" id="ARBA00023136"/>
    </source>
</evidence>
<dbReference type="EMBL" id="CP107246">
    <property type="protein sequence ID" value="WIM05508.1"/>
    <property type="molecule type" value="Genomic_DNA"/>
</dbReference>
<dbReference type="NCBIfam" id="TIGR04407">
    <property type="entry name" value="LptF_YjgP"/>
    <property type="match status" value="1"/>
</dbReference>
<dbReference type="AlphaFoldDB" id="A0AA49FKV3"/>
<gene>
    <name evidence="10" type="primary">lptF</name>
    <name evidence="10" type="ORF">OHM77_12620</name>
</gene>
<organism evidence="10">
    <name type="scientific">Candidatus Nitricoxidivorans perseverans</name>
    <dbReference type="NCBI Taxonomy" id="2975601"/>
    <lineage>
        <taxon>Bacteria</taxon>
        <taxon>Pseudomonadati</taxon>
        <taxon>Pseudomonadota</taxon>
        <taxon>Betaproteobacteria</taxon>
        <taxon>Nitrosomonadales</taxon>
        <taxon>Sterolibacteriaceae</taxon>
        <taxon>Candidatus Nitricoxidivorans</taxon>
    </lineage>
</organism>
<dbReference type="InterPro" id="IPR030922">
    <property type="entry name" value="LptF"/>
</dbReference>
<protein>
    <recommendedName>
        <fullName evidence="2">Lipopolysaccharide export system permease protein LptF</fullName>
    </recommendedName>
</protein>
<evidence type="ECO:0000256" key="7">
    <source>
        <dbReference type="ARBA" id="ARBA00022989"/>
    </source>
</evidence>
<dbReference type="GO" id="GO:0055085">
    <property type="term" value="P:transmembrane transport"/>
    <property type="evidence" value="ECO:0007669"/>
    <property type="project" value="InterPro"/>
</dbReference>
<keyword evidence="8 9" id="KW-0472">Membrane</keyword>
<feature type="transmembrane region" description="Helical" evidence="9">
    <location>
        <begin position="52"/>
        <end position="76"/>
    </location>
</feature>
<evidence type="ECO:0000256" key="1">
    <source>
        <dbReference type="ARBA" id="ARBA00004429"/>
    </source>
</evidence>
<feature type="transmembrane region" description="Helical" evidence="9">
    <location>
        <begin position="105"/>
        <end position="124"/>
    </location>
</feature>
<proteinExistence type="predicted"/>
<name>A0AA49FKV3_9PROT</name>
<dbReference type="KEGG" id="npv:OHM77_12620"/>
<dbReference type="PANTHER" id="PTHR33529:SF7">
    <property type="entry name" value="LIPOPOLYSACCHARIDE EXPORT SYSTEM PERMEASE PROTEIN LPTF"/>
    <property type="match status" value="1"/>
</dbReference>
<evidence type="ECO:0000256" key="3">
    <source>
        <dbReference type="ARBA" id="ARBA00022448"/>
    </source>
</evidence>
<dbReference type="Pfam" id="PF03739">
    <property type="entry name" value="LptF_LptG"/>
    <property type="match status" value="1"/>
</dbReference>
<evidence type="ECO:0000256" key="5">
    <source>
        <dbReference type="ARBA" id="ARBA00022519"/>
    </source>
</evidence>
<evidence type="ECO:0000313" key="10">
    <source>
        <dbReference type="EMBL" id="WIM05508.1"/>
    </source>
</evidence>
<feature type="transmembrane region" description="Helical" evidence="9">
    <location>
        <begin position="269"/>
        <end position="291"/>
    </location>
</feature>
<evidence type="ECO:0000256" key="9">
    <source>
        <dbReference type="SAM" id="Phobius"/>
    </source>
</evidence>
<accession>A0AA49FKV3</accession>
<feature type="transmembrane region" description="Helical" evidence="9">
    <location>
        <begin position="12"/>
        <end position="32"/>
    </location>
</feature>
<reference evidence="10" key="1">
    <citation type="journal article" date="2023" name="Nat. Microbiol.">
        <title>Enrichment and characterization of a nitric oxide-reducing microbial community in a continuous bioreactor.</title>
        <authorList>
            <person name="Garrido-Amador P."/>
            <person name="Stortenbeker N."/>
            <person name="Wessels H.J.C.T."/>
            <person name="Speth D.R."/>
            <person name="Garcia-Heredia I."/>
            <person name="Kartal B."/>
        </authorList>
    </citation>
    <scope>NUCLEOTIDE SEQUENCE</scope>
    <source>
        <strain evidence="10">MAG1</strain>
    </source>
</reference>
<keyword evidence="5" id="KW-0997">Cell inner membrane</keyword>
<dbReference type="InterPro" id="IPR005495">
    <property type="entry name" value="LptG/LptF_permease"/>
</dbReference>
<keyword evidence="7 9" id="KW-1133">Transmembrane helix</keyword>
<evidence type="ECO:0000256" key="6">
    <source>
        <dbReference type="ARBA" id="ARBA00022692"/>
    </source>
</evidence>
<feature type="transmembrane region" description="Helical" evidence="9">
    <location>
        <begin position="335"/>
        <end position="359"/>
    </location>
</feature>
<evidence type="ECO:0000256" key="4">
    <source>
        <dbReference type="ARBA" id="ARBA00022475"/>
    </source>
</evidence>
<feature type="transmembrane region" description="Helical" evidence="9">
    <location>
        <begin position="303"/>
        <end position="323"/>
    </location>
</feature>